<dbReference type="OrthoDB" id="5518017at2"/>
<dbReference type="EMBL" id="VSFF01000003">
    <property type="protein sequence ID" value="TYC16812.1"/>
    <property type="molecule type" value="Genomic_DNA"/>
</dbReference>
<comment type="subcellular location">
    <subcellularLocation>
        <location evidence="1">Cell membrane</location>
        <topology evidence="1">Single-pass type II membrane protein</topology>
    </subcellularLocation>
</comment>
<dbReference type="GO" id="GO:0004252">
    <property type="term" value="F:serine-type endopeptidase activity"/>
    <property type="evidence" value="ECO:0007669"/>
    <property type="project" value="InterPro"/>
</dbReference>
<sequence length="170" mass="17883">MRTTGWAVLGAASGTAAAVGLAALGIRRGLLVATVSGRSMEPALRSGDRLLVRRTPRARRGQIVVVRARVPLLAGRPPEADTAVMVEPSAAELESHATYGLLLVKRVAAVGGDPVPREACPALRDVPEKVVPPGALVVLGDNPPLSWDSREFGYVRPGECVGVAIRRMRL</sequence>
<name>A0A5D0UGL7_9ACTN</name>
<dbReference type="Proteomes" id="UP000322634">
    <property type="component" value="Unassembled WGS sequence"/>
</dbReference>
<dbReference type="InterPro" id="IPR019533">
    <property type="entry name" value="Peptidase_S26"/>
</dbReference>
<comment type="similarity">
    <text evidence="2">Belongs to the peptidase S26 family.</text>
</comment>
<dbReference type="RefSeq" id="WP_148349360.1">
    <property type="nucleotide sequence ID" value="NZ_JBHSBF010000008.1"/>
</dbReference>
<evidence type="ECO:0000256" key="1">
    <source>
        <dbReference type="ARBA" id="ARBA00004401"/>
    </source>
</evidence>
<evidence type="ECO:0000313" key="6">
    <source>
        <dbReference type="Proteomes" id="UP000322634"/>
    </source>
</evidence>
<dbReference type="Gene3D" id="2.10.109.10">
    <property type="entry name" value="Umud Fragment, subunit A"/>
    <property type="match status" value="1"/>
</dbReference>
<evidence type="ECO:0000256" key="3">
    <source>
        <dbReference type="PIRSR" id="PIRSR600223-1"/>
    </source>
</evidence>
<dbReference type="AlphaFoldDB" id="A0A5D0UGL7"/>
<dbReference type="SUPFAM" id="SSF51306">
    <property type="entry name" value="LexA/Signal peptidase"/>
    <property type="match status" value="1"/>
</dbReference>
<feature type="active site" evidence="3">
    <location>
        <position position="39"/>
    </location>
</feature>
<organism evidence="5 6">
    <name type="scientific">Actinomadura syzygii</name>
    <dbReference type="NCBI Taxonomy" id="1427538"/>
    <lineage>
        <taxon>Bacteria</taxon>
        <taxon>Bacillati</taxon>
        <taxon>Actinomycetota</taxon>
        <taxon>Actinomycetes</taxon>
        <taxon>Streptosporangiales</taxon>
        <taxon>Thermomonosporaceae</taxon>
        <taxon>Actinomadura</taxon>
    </lineage>
</organism>
<evidence type="ECO:0000259" key="4">
    <source>
        <dbReference type="Pfam" id="PF10502"/>
    </source>
</evidence>
<dbReference type="PRINTS" id="PR00727">
    <property type="entry name" value="LEADERPTASE"/>
</dbReference>
<keyword evidence="6" id="KW-1185">Reference proteome</keyword>
<feature type="domain" description="Peptidase S26" evidence="4">
    <location>
        <begin position="128"/>
        <end position="165"/>
    </location>
</feature>
<reference evidence="5 6" key="1">
    <citation type="submission" date="2019-08" db="EMBL/GenBank/DDBJ databases">
        <title>Actinomadura sp. nov. CYP1-5 isolated from mountain soil.</title>
        <authorList>
            <person name="Songsumanus A."/>
            <person name="Kuncharoen N."/>
            <person name="Kudo T."/>
            <person name="Yuki M."/>
            <person name="Igarashi Y."/>
            <person name="Tanasupawat S."/>
        </authorList>
    </citation>
    <scope>NUCLEOTIDE SEQUENCE [LARGE SCALE GENOMIC DNA]</scope>
    <source>
        <strain evidence="5 6">GKU157</strain>
    </source>
</reference>
<dbReference type="GO" id="GO:0005886">
    <property type="term" value="C:plasma membrane"/>
    <property type="evidence" value="ECO:0007669"/>
    <property type="project" value="UniProtKB-SubCell"/>
</dbReference>
<dbReference type="PANTHER" id="PTHR43390">
    <property type="entry name" value="SIGNAL PEPTIDASE I"/>
    <property type="match status" value="1"/>
</dbReference>
<feature type="domain" description="Peptidase S26" evidence="4">
    <location>
        <begin position="18"/>
        <end position="116"/>
    </location>
</feature>
<comment type="caution">
    <text evidence="5">The sequence shown here is derived from an EMBL/GenBank/DDBJ whole genome shotgun (WGS) entry which is preliminary data.</text>
</comment>
<evidence type="ECO:0000256" key="2">
    <source>
        <dbReference type="ARBA" id="ARBA00009370"/>
    </source>
</evidence>
<dbReference type="GO" id="GO:0006465">
    <property type="term" value="P:signal peptide processing"/>
    <property type="evidence" value="ECO:0007669"/>
    <property type="project" value="InterPro"/>
</dbReference>
<dbReference type="CDD" id="cd06530">
    <property type="entry name" value="S26_SPase_I"/>
    <property type="match status" value="1"/>
</dbReference>
<gene>
    <name evidence="5" type="ORF">FXF65_09720</name>
</gene>
<proteinExistence type="inferred from homology"/>
<accession>A0A5D0UGL7</accession>
<protein>
    <submittedName>
        <fullName evidence="5">S26 family signal peptidase</fullName>
    </submittedName>
</protein>
<evidence type="ECO:0000313" key="5">
    <source>
        <dbReference type="EMBL" id="TYC16812.1"/>
    </source>
</evidence>
<dbReference type="PANTHER" id="PTHR43390:SF1">
    <property type="entry name" value="CHLOROPLAST PROCESSING PEPTIDASE"/>
    <property type="match status" value="1"/>
</dbReference>
<dbReference type="InterPro" id="IPR000223">
    <property type="entry name" value="Pept_S26A_signal_pept_1"/>
</dbReference>
<dbReference type="InterPro" id="IPR036286">
    <property type="entry name" value="LexA/Signal_pep-like_sf"/>
</dbReference>
<dbReference type="Pfam" id="PF10502">
    <property type="entry name" value="Peptidase_S26"/>
    <property type="match status" value="2"/>
</dbReference>
<feature type="active site" evidence="3">
    <location>
        <position position="105"/>
    </location>
</feature>